<dbReference type="EMBL" id="NKDB02000005">
    <property type="protein sequence ID" value="RKJ94589.1"/>
    <property type="molecule type" value="Genomic_DNA"/>
</dbReference>
<accession>A0A3R7IRH1</accession>
<dbReference type="OMA" id="RGYVLEY"/>
<name>A0A3R7IRH1_9BURK</name>
<dbReference type="AlphaFoldDB" id="A0A3R7IRH1"/>
<dbReference type="InterPro" id="IPR012792">
    <property type="entry name" value="3-oxoacid_CoA-transf_A"/>
</dbReference>
<dbReference type="InterPro" id="IPR004165">
    <property type="entry name" value="CoA_trans_fam_I"/>
</dbReference>
<dbReference type="Gene3D" id="3.40.1080.10">
    <property type="entry name" value="Glutaconate Coenzyme A-transferase"/>
    <property type="match status" value="1"/>
</dbReference>
<reference evidence="2 3" key="1">
    <citation type="submission" date="2018-09" db="EMBL/GenBank/DDBJ databases">
        <title>Genome comparison of Alicycliphilus sp. BQ1, a polyurethanolytic bacterium, with its closest phylogenetic relatives Alicycliphilus denitrificans BC and K601, unable to attack polyurethane.</title>
        <authorList>
            <person name="Loza-Tavera H."/>
            <person name="Lozano L."/>
            <person name="Cevallos M."/>
            <person name="Maya-Lucas O."/>
            <person name="Garcia-Mena J."/>
            <person name="Hernandez J."/>
        </authorList>
    </citation>
    <scope>NUCLEOTIDE SEQUENCE [LARGE SCALE GENOMIC DNA]</scope>
    <source>
        <strain evidence="2 3">BQ1</strain>
    </source>
</reference>
<organism evidence="2 3">
    <name type="scientific">Alicycliphilus denitrificans</name>
    <dbReference type="NCBI Taxonomy" id="179636"/>
    <lineage>
        <taxon>Bacteria</taxon>
        <taxon>Pseudomonadati</taxon>
        <taxon>Pseudomonadota</taxon>
        <taxon>Betaproteobacteria</taxon>
        <taxon>Burkholderiales</taxon>
        <taxon>Comamonadaceae</taxon>
        <taxon>Alicycliphilus</taxon>
    </lineage>
</organism>
<dbReference type="Proteomes" id="UP000216225">
    <property type="component" value="Unassembled WGS sequence"/>
</dbReference>
<dbReference type="RefSeq" id="WP_013722836.1">
    <property type="nucleotide sequence ID" value="NZ_AP024172.1"/>
</dbReference>
<evidence type="ECO:0000313" key="3">
    <source>
        <dbReference type="Proteomes" id="UP000216225"/>
    </source>
</evidence>
<dbReference type="PANTHER" id="PTHR13707">
    <property type="entry name" value="KETOACID-COENZYME A TRANSFERASE"/>
    <property type="match status" value="1"/>
</dbReference>
<dbReference type="InterPro" id="IPR037171">
    <property type="entry name" value="NagB/RpiA_transferase-like"/>
</dbReference>
<dbReference type="Pfam" id="PF01144">
    <property type="entry name" value="CoA_trans"/>
    <property type="match status" value="1"/>
</dbReference>
<comment type="caution">
    <text evidence="2">The sequence shown here is derived from an EMBL/GenBank/DDBJ whole genome shotgun (WGS) entry which is preliminary data.</text>
</comment>
<keyword evidence="1 2" id="KW-0808">Transferase</keyword>
<dbReference type="SUPFAM" id="SSF100950">
    <property type="entry name" value="NagB/RpiA/CoA transferase-like"/>
    <property type="match status" value="1"/>
</dbReference>
<protein>
    <submittedName>
        <fullName evidence="2">3-oxoacid CoA-transferase subunit A</fullName>
    </submittedName>
</protein>
<evidence type="ECO:0000256" key="1">
    <source>
        <dbReference type="ARBA" id="ARBA00022679"/>
    </source>
</evidence>
<sequence>MINKQFSSAAEALADIPDGAVVGIGGFGNSGVPLDLIDALIDHAPHELTIVSNNAGGGEVGLARLLQAGLARKLVCSFPRSADSYVFDGLYRSGKLALELVPQGTLAERLRAAGAGIGAFFTPTAYGTVLAEQRETRVLNGKPQVLELPLHLDYALVKAECGDRWGNLTYRKLARNFGPVMAMAARCTVASVQSIVPLGELDPESVVTPGIYVRRVVERSAAIQIREAA</sequence>
<dbReference type="SMART" id="SM00882">
    <property type="entry name" value="CoA_trans"/>
    <property type="match status" value="1"/>
</dbReference>
<gene>
    <name evidence="2" type="ORF">CE154_019955</name>
</gene>
<dbReference type="PANTHER" id="PTHR13707:SF60">
    <property type="entry name" value="ACETATE COA-TRANSFERASE SUBUNIT ALPHA"/>
    <property type="match status" value="1"/>
</dbReference>
<proteinExistence type="predicted"/>
<dbReference type="GO" id="GO:0008410">
    <property type="term" value="F:CoA-transferase activity"/>
    <property type="evidence" value="ECO:0007669"/>
    <property type="project" value="InterPro"/>
</dbReference>
<evidence type="ECO:0000313" key="2">
    <source>
        <dbReference type="EMBL" id="RKJ94589.1"/>
    </source>
</evidence>
<dbReference type="NCBIfam" id="TIGR02429">
    <property type="entry name" value="pcaI_scoA_fam"/>
    <property type="match status" value="1"/>
</dbReference>